<dbReference type="AlphaFoldDB" id="A0A3N4JXP6"/>
<protein>
    <submittedName>
        <fullName evidence="2">Uncharacterized protein</fullName>
    </submittedName>
</protein>
<feature type="transmembrane region" description="Helical" evidence="1">
    <location>
        <begin position="94"/>
        <end position="113"/>
    </location>
</feature>
<reference evidence="2 3" key="1">
    <citation type="journal article" date="2018" name="Nat. Ecol. Evol.">
        <title>Pezizomycetes genomes reveal the molecular basis of ectomycorrhizal truffle lifestyle.</title>
        <authorList>
            <person name="Murat C."/>
            <person name="Payen T."/>
            <person name="Noel B."/>
            <person name="Kuo A."/>
            <person name="Morin E."/>
            <person name="Chen J."/>
            <person name="Kohler A."/>
            <person name="Krizsan K."/>
            <person name="Balestrini R."/>
            <person name="Da Silva C."/>
            <person name="Montanini B."/>
            <person name="Hainaut M."/>
            <person name="Levati E."/>
            <person name="Barry K.W."/>
            <person name="Belfiori B."/>
            <person name="Cichocki N."/>
            <person name="Clum A."/>
            <person name="Dockter R.B."/>
            <person name="Fauchery L."/>
            <person name="Guy J."/>
            <person name="Iotti M."/>
            <person name="Le Tacon F."/>
            <person name="Lindquist E.A."/>
            <person name="Lipzen A."/>
            <person name="Malagnac F."/>
            <person name="Mello A."/>
            <person name="Molinier V."/>
            <person name="Miyauchi S."/>
            <person name="Poulain J."/>
            <person name="Riccioni C."/>
            <person name="Rubini A."/>
            <person name="Sitrit Y."/>
            <person name="Splivallo R."/>
            <person name="Traeger S."/>
            <person name="Wang M."/>
            <person name="Zifcakova L."/>
            <person name="Wipf D."/>
            <person name="Zambonelli A."/>
            <person name="Paolocci F."/>
            <person name="Nowrousian M."/>
            <person name="Ottonello S."/>
            <person name="Baldrian P."/>
            <person name="Spatafora J.W."/>
            <person name="Henrissat B."/>
            <person name="Nagy L.G."/>
            <person name="Aury J.M."/>
            <person name="Wincker P."/>
            <person name="Grigoriev I.V."/>
            <person name="Bonfante P."/>
            <person name="Martin F.M."/>
        </authorList>
    </citation>
    <scope>NUCLEOTIDE SEQUENCE [LARGE SCALE GENOMIC DNA]</scope>
    <source>
        <strain evidence="2 3">120613-1</strain>
    </source>
</reference>
<accession>A0A3N4JXP6</accession>
<evidence type="ECO:0000313" key="2">
    <source>
        <dbReference type="EMBL" id="RPB01789.1"/>
    </source>
</evidence>
<gene>
    <name evidence="2" type="ORF">L873DRAFT_602345</name>
</gene>
<keyword evidence="3" id="KW-1185">Reference proteome</keyword>
<organism evidence="2 3">
    <name type="scientific">Choiromyces venosus 120613-1</name>
    <dbReference type="NCBI Taxonomy" id="1336337"/>
    <lineage>
        <taxon>Eukaryota</taxon>
        <taxon>Fungi</taxon>
        <taxon>Dikarya</taxon>
        <taxon>Ascomycota</taxon>
        <taxon>Pezizomycotina</taxon>
        <taxon>Pezizomycetes</taxon>
        <taxon>Pezizales</taxon>
        <taxon>Tuberaceae</taxon>
        <taxon>Choiromyces</taxon>
    </lineage>
</organism>
<evidence type="ECO:0000256" key="1">
    <source>
        <dbReference type="SAM" id="Phobius"/>
    </source>
</evidence>
<feature type="transmembrane region" description="Helical" evidence="1">
    <location>
        <begin position="7"/>
        <end position="25"/>
    </location>
</feature>
<proteinExistence type="predicted"/>
<dbReference type="EMBL" id="ML120371">
    <property type="protein sequence ID" value="RPB01789.1"/>
    <property type="molecule type" value="Genomic_DNA"/>
</dbReference>
<keyword evidence="1" id="KW-1133">Transmembrane helix</keyword>
<dbReference type="Proteomes" id="UP000276215">
    <property type="component" value="Unassembled WGS sequence"/>
</dbReference>
<evidence type="ECO:0000313" key="3">
    <source>
        <dbReference type="Proteomes" id="UP000276215"/>
    </source>
</evidence>
<keyword evidence="1" id="KW-0812">Transmembrane</keyword>
<keyword evidence="1" id="KW-0472">Membrane</keyword>
<feature type="transmembrane region" description="Helical" evidence="1">
    <location>
        <begin position="68"/>
        <end position="88"/>
    </location>
</feature>
<name>A0A3N4JXP6_9PEZI</name>
<feature type="transmembrane region" description="Helical" evidence="1">
    <location>
        <begin position="31"/>
        <end position="56"/>
    </location>
</feature>
<sequence>MLVWFNISIFLSLYPAMALSLLFLLSQQFTLSLIVSIFVFFFISSPFIVFSLLYLINLFAGDNRCHTPWFLFQFLSSFLLFLFFVNYLFPHPPYFFLLSLFLFMNSFLHSYMLT</sequence>